<reference evidence="2" key="1">
    <citation type="journal article" date="2019" name="Int. J. Syst. Evol. Microbiol.">
        <title>The Global Catalogue of Microorganisms (GCM) 10K type strain sequencing project: providing services to taxonomists for standard genome sequencing and annotation.</title>
        <authorList>
            <consortium name="The Broad Institute Genomics Platform"/>
            <consortium name="The Broad Institute Genome Sequencing Center for Infectious Disease"/>
            <person name="Wu L."/>
            <person name="Ma J."/>
        </authorList>
    </citation>
    <scope>NUCLEOTIDE SEQUENCE [LARGE SCALE GENOMIC DNA]</scope>
    <source>
        <strain evidence="2">CGMCC 1.12482</strain>
    </source>
</reference>
<gene>
    <name evidence="1" type="ORF">GCM10007418_10930</name>
</gene>
<dbReference type="Proteomes" id="UP000638188">
    <property type="component" value="Unassembled WGS sequence"/>
</dbReference>
<name>A0ABQ1P9H7_9GAMM</name>
<dbReference type="EMBL" id="BMFF01000002">
    <property type="protein sequence ID" value="GGC93241.1"/>
    <property type="molecule type" value="Genomic_DNA"/>
</dbReference>
<keyword evidence="2" id="KW-1185">Reference proteome</keyword>
<accession>A0ABQ1P9H7</accession>
<evidence type="ECO:0000313" key="2">
    <source>
        <dbReference type="Proteomes" id="UP000638188"/>
    </source>
</evidence>
<protein>
    <submittedName>
        <fullName evidence="1">Uncharacterized protein</fullName>
    </submittedName>
</protein>
<proteinExistence type="predicted"/>
<sequence length="215" mass="24046">MNILALRERISLAEQHETTQSYLRGWLQERLPTLHPAIAAVDEHDVDAFMGFVSGYIGQVPDVLEAAMGVATQARIGAQLLPVMKVAETFFLQPPDLPADHRGLLALLDEAYLAHRLLEEVNDRYLAHGGGQLVPLDTTRANLIVHHLLEEEFANELDAMVQVAVDGLAPDSVFHGSDFSEYKQRMNVEGKRSLWQEWPCMSAQLGVEIRLRDMP</sequence>
<evidence type="ECO:0000313" key="1">
    <source>
        <dbReference type="EMBL" id="GGC93241.1"/>
    </source>
</evidence>
<organism evidence="1 2">
    <name type="scientific">Halopseudomonas salina</name>
    <dbReference type="NCBI Taxonomy" id="1323744"/>
    <lineage>
        <taxon>Bacteria</taxon>
        <taxon>Pseudomonadati</taxon>
        <taxon>Pseudomonadota</taxon>
        <taxon>Gammaproteobacteria</taxon>
        <taxon>Pseudomonadales</taxon>
        <taxon>Pseudomonadaceae</taxon>
        <taxon>Halopseudomonas</taxon>
    </lineage>
</organism>
<comment type="caution">
    <text evidence="1">The sequence shown here is derived from an EMBL/GenBank/DDBJ whole genome shotgun (WGS) entry which is preliminary data.</text>
</comment>
<dbReference type="RefSeq" id="WP_150276313.1">
    <property type="nucleotide sequence ID" value="NZ_BMFF01000002.1"/>
</dbReference>